<sequence>MPLTAPPAARRLLAGLPVGLLLPLIALAQAAPAPAELAEPVAGSSLTYALGLAVIDAPTYAGASDRVQKLRPLWSVRYGRFRLSGARSSGLLGAPTTEKHSGASADLIEGDRWSLNLGLRFDNGRGPGDDPALAGLPEIRSTLRGRLNLGWKPGRGFSTSLAYSADLLGRDGGGQLGWGLGYGWAPWPATRASVGVGATWADSRHMQTYFGIAPDVALRTGRAAYAADAGLLDVHAGAVLQVPLGSRWTLVGGLALSQLQGDAARSPLTRQATSATASLALAWRSR</sequence>
<protein>
    <recommendedName>
        <fullName evidence="9">Structural protein MipA</fullName>
    </recommendedName>
</protein>
<comment type="subcellular location">
    <subcellularLocation>
        <location evidence="1">Cell outer membrane</location>
    </subcellularLocation>
</comment>
<evidence type="ECO:0000313" key="8">
    <source>
        <dbReference type="Proteomes" id="UP000301751"/>
    </source>
</evidence>
<dbReference type="RefSeq" id="WP_162520843.1">
    <property type="nucleotide sequence ID" value="NZ_BJCL01000011.1"/>
</dbReference>
<keyword evidence="5" id="KW-0998">Cell outer membrane</keyword>
<evidence type="ECO:0000313" key="7">
    <source>
        <dbReference type="EMBL" id="GCL64710.1"/>
    </source>
</evidence>
<evidence type="ECO:0000256" key="1">
    <source>
        <dbReference type="ARBA" id="ARBA00004442"/>
    </source>
</evidence>
<evidence type="ECO:0000256" key="3">
    <source>
        <dbReference type="ARBA" id="ARBA00022729"/>
    </source>
</evidence>
<dbReference type="Proteomes" id="UP000301751">
    <property type="component" value="Unassembled WGS sequence"/>
</dbReference>
<keyword evidence="3 6" id="KW-0732">Signal</keyword>
<dbReference type="AlphaFoldDB" id="A0A480AUY5"/>
<dbReference type="EMBL" id="BJCL01000011">
    <property type="protein sequence ID" value="GCL64710.1"/>
    <property type="molecule type" value="Genomic_DNA"/>
</dbReference>
<feature type="chain" id="PRO_5019725060" description="Structural protein MipA" evidence="6">
    <location>
        <begin position="31"/>
        <end position="286"/>
    </location>
</feature>
<reference evidence="8" key="1">
    <citation type="submission" date="2019-03" db="EMBL/GenBank/DDBJ databases">
        <title>Aquabacterium pictum sp.nov., the first bacteriochlorophyll a-containing freshwater bacterium in the genus Aquabacterium of the class Betaproteobacteria.</title>
        <authorList>
            <person name="Hirose S."/>
            <person name="Tank M."/>
            <person name="Hara E."/>
            <person name="Tamaki H."/>
            <person name="Takaichi S."/>
            <person name="Haruta S."/>
            <person name="Hanada S."/>
        </authorList>
    </citation>
    <scope>NUCLEOTIDE SEQUENCE [LARGE SCALE GENOMIC DNA]</scope>
    <source>
        <strain evidence="8">W35</strain>
    </source>
</reference>
<dbReference type="InterPro" id="IPR010583">
    <property type="entry name" value="MipA"/>
</dbReference>
<evidence type="ECO:0000256" key="6">
    <source>
        <dbReference type="SAM" id="SignalP"/>
    </source>
</evidence>
<proteinExistence type="inferred from homology"/>
<accession>A0A480AUY5</accession>
<evidence type="ECO:0000256" key="4">
    <source>
        <dbReference type="ARBA" id="ARBA00023136"/>
    </source>
</evidence>
<gene>
    <name evidence="7" type="ORF">AQPW35_37910</name>
</gene>
<dbReference type="Pfam" id="PF06629">
    <property type="entry name" value="MipA"/>
    <property type="match status" value="1"/>
</dbReference>
<comment type="caution">
    <text evidence="7">The sequence shown here is derived from an EMBL/GenBank/DDBJ whole genome shotgun (WGS) entry which is preliminary data.</text>
</comment>
<comment type="similarity">
    <text evidence="2">Belongs to the MipA/OmpV family.</text>
</comment>
<evidence type="ECO:0000256" key="5">
    <source>
        <dbReference type="ARBA" id="ARBA00023237"/>
    </source>
</evidence>
<dbReference type="SUPFAM" id="SSF56935">
    <property type="entry name" value="Porins"/>
    <property type="match status" value="1"/>
</dbReference>
<dbReference type="PANTHER" id="PTHR38776:SF1">
    <property type="entry name" value="MLTA-INTERACTING PROTEIN-RELATED"/>
    <property type="match status" value="1"/>
</dbReference>
<evidence type="ECO:0000256" key="2">
    <source>
        <dbReference type="ARBA" id="ARBA00005722"/>
    </source>
</evidence>
<keyword evidence="4" id="KW-0472">Membrane</keyword>
<keyword evidence="8" id="KW-1185">Reference proteome</keyword>
<dbReference type="GO" id="GO:0009279">
    <property type="term" value="C:cell outer membrane"/>
    <property type="evidence" value="ECO:0007669"/>
    <property type="project" value="UniProtKB-SubCell"/>
</dbReference>
<name>A0A480AUY5_9BURK</name>
<organism evidence="7 8">
    <name type="scientific">Pseudaquabacterium pictum</name>
    <dbReference type="NCBI Taxonomy" id="2315236"/>
    <lineage>
        <taxon>Bacteria</taxon>
        <taxon>Pseudomonadati</taxon>
        <taxon>Pseudomonadota</taxon>
        <taxon>Betaproteobacteria</taxon>
        <taxon>Burkholderiales</taxon>
        <taxon>Sphaerotilaceae</taxon>
        <taxon>Pseudaquabacterium</taxon>
    </lineage>
</organism>
<feature type="signal peptide" evidence="6">
    <location>
        <begin position="1"/>
        <end position="30"/>
    </location>
</feature>
<evidence type="ECO:0008006" key="9">
    <source>
        <dbReference type="Google" id="ProtNLM"/>
    </source>
</evidence>
<dbReference type="PANTHER" id="PTHR38776">
    <property type="entry name" value="MLTA-INTERACTING PROTEIN-RELATED"/>
    <property type="match status" value="1"/>
</dbReference>